<dbReference type="InterPro" id="IPR036612">
    <property type="entry name" value="KH_dom_type_1_sf"/>
</dbReference>
<feature type="compositionally biased region" description="Basic and acidic residues" evidence="2">
    <location>
        <begin position="45"/>
        <end position="57"/>
    </location>
</feature>
<dbReference type="Gene3D" id="2.40.50.90">
    <property type="match status" value="1"/>
</dbReference>
<dbReference type="CDD" id="cd20407">
    <property type="entry name" value="Tudor_AKAP1"/>
    <property type="match status" value="1"/>
</dbReference>
<dbReference type="GO" id="GO:0005739">
    <property type="term" value="C:mitochondrion"/>
    <property type="evidence" value="ECO:0007669"/>
    <property type="project" value="UniProtKB-ARBA"/>
</dbReference>
<dbReference type="Gene3D" id="3.30.1370.10">
    <property type="entry name" value="K Homology domain, type 1"/>
    <property type="match status" value="1"/>
</dbReference>
<dbReference type="SUPFAM" id="SSF54791">
    <property type="entry name" value="Eukaryotic type KH-domain (KH-domain type I)"/>
    <property type="match status" value="1"/>
</dbReference>
<proteinExistence type="predicted"/>
<feature type="region of interest" description="Disordered" evidence="2">
    <location>
        <begin position="198"/>
        <end position="256"/>
    </location>
</feature>
<gene>
    <name evidence="5" type="primary">106086303</name>
</gene>
<dbReference type="AlphaFoldDB" id="A0A1I8QEU1"/>
<dbReference type="Pfam" id="PF00013">
    <property type="entry name" value="KH_1"/>
    <property type="match status" value="1"/>
</dbReference>
<dbReference type="EnsemblMetazoa" id="SCAU016479-RA">
    <property type="protein sequence ID" value="SCAU016479-PA"/>
    <property type="gene ID" value="SCAU016479"/>
</dbReference>
<dbReference type="KEGG" id="scac:106086303"/>
<feature type="compositionally biased region" description="Polar residues" evidence="2">
    <location>
        <begin position="58"/>
        <end position="81"/>
    </location>
</feature>
<dbReference type="InterPro" id="IPR004088">
    <property type="entry name" value="KH_dom_type_1"/>
</dbReference>
<evidence type="ECO:0000256" key="3">
    <source>
        <dbReference type="SAM" id="Phobius"/>
    </source>
</evidence>
<evidence type="ECO:0000259" key="4">
    <source>
        <dbReference type="PROSITE" id="PS50304"/>
    </source>
</evidence>
<dbReference type="InterPro" id="IPR002999">
    <property type="entry name" value="Tudor"/>
</dbReference>
<dbReference type="Gene3D" id="2.30.30.140">
    <property type="match status" value="1"/>
</dbReference>
<organism evidence="5 6">
    <name type="scientific">Stomoxys calcitrans</name>
    <name type="common">Stable fly</name>
    <name type="synonym">Conops calcitrans</name>
    <dbReference type="NCBI Taxonomy" id="35570"/>
    <lineage>
        <taxon>Eukaryota</taxon>
        <taxon>Metazoa</taxon>
        <taxon>Ecdysozoa</taxon>
        <taxon>Arthropoda</taxon>
        <taxon>Hexapoda</taxon>
        <taxon>Insecta</taxon>
        <taxon>Pterygota</taxon>
        <taxon>Neoptera</taxon>
        <taxon>Endopterygota</taxon>
        <taxon>Diptera</taxon>
        <taxon>Brachycera</taxon>
        <taxon>Muscomorpha</taxon>
        <taxon>Muscoidea</taxon>
        <taxon>Muscidae</taxon>
        <taxon>Stomoxys</taxon>
    </lineage>
</organism>
<feature type="region of interest" description="Disordered" evidence="2">
    <location>
        <begin position="32"/>
        <end position="81"/>
    </location>
</feature>
<keyword evidence="3" id="KW-1133">Transmembrane helix</keyword>
<dbReference type="OrthoDB" id="10069557at2759"/>
<dbReference type="GO" id="GO:0010468">
    <property type="term" value="P:regulation of gene expression"/>
    <property type="evidence" value="ECO:0007669"/>
    <property type="project" value="UniProtKB-ARBA"/>
</dbReference>
<keyword evidence="6" id="KW-1185">Reference proteome</keyword>
<feature type="compositionally biased region" description="Polar residues" evidence="2">
    <location>
        <begin position="214"/>
        <end position="232"/>
    </location>
</feature>
<dbReference type="InterPro" id="IPR050621">
    <property type="entry name" value="Tudor_domain_containing"/>
</dbReference>
<dbReference type="InterPro" id="IPR004087">
    <property type="entry name" value="KH_dom"/>
</dbReference>
<evidence type="ECO:0000313" key="6">
    <source>
        <dbReference type="Proteomes" id="UP000095300"/>
    </source>
</evidence>
<dbReference type="STRING" id="35570.A0A1I8QEU1"/>
<evidence type="ECO:0000256" key="1">
    <source>
        <dbReference type="PROSITE-ProRule" id="PRU00117"/>
    </source>
</evidence>
<dbReference type="PANTHER" id="PTHR22948:SF65">
    <property type="entry name" value="A-KINASE ANCHORING PROTEIN 1"/>
    <property type="match status" value="1"/>
</dbReference>
<dbReference type="GO" id="GO:0003723">
    <property type="term" value="F:RNA binding"/>
    <property type="evidence" value="ECO:0007669"/>
    <property type="project" value="UniProtKB-UniRule"/>
</dbReference>
<accession>A0A1I8QEU1</accession>
<feature type="transmembrane region" description="Helical" evidence="3">
    <location>
        <begin position="6"/>
        <end position="24"/>
    </location>
</feature>
<dbReference type="InterPro" id="IPR047367">
    <property type="entry name" value="Tudor_AKAP1"/>
</dbReference>
<feature type="domain" description="Tudor" evidence="4">
    <location>
        <begin position="445"/>
        <end position="504"/>
    </location>
</feature>
<keyword evidence="3" id="KW-0812">Transmembrane</keyword>
<name>A0A1I8QEU1_STOCA</name>
<dbReference type="Pfam" id="PF00567">
    <property type="entry name" value="TUDOR"/>
    <property type="match status" value="1"/>
</dbReference>
<evidence type="ECO:0000313" key="5">
    <source>
        <dbReference type="EnsemblMetazoa" id="SCAU016479-PB"/>
    </source>
</evidence>
<dbReference type="Proteomes" id="UP000095300">
    <property type="component" value="Unassembled WGS sequence"/>
</dbReference>
<evidence type="ECO:0000256" key="2">
    <source>
        <dbReference type="SAM" id="MobiDB-lite"/>
    </source>
</evidence>
<dbReference type="SMART" id="SM00333">
    <property type="entry name" value="TUDOR"/>
    <property type="match status" value="1"/>
</dbReference>
<dbReference type="VEuPathDB" id="VectorBase:SCAU016479"/>
<dbReference type="SUPFAM" id="SSF63748">
    <property type="entry name" value="Tudor/PWWP/MBT"/>
    <property type="match status" value="1"/>
</dbReference>
<dbReference type="PROSITE" id="PS50304">
    <property type="entry name" value="TUDOR"/>
    <property type="match status" value="1"/>
</dbReference>
<reference evidence="6" key="1">
    <citation type="submission" date="2015-05" db="EMBL/GenBank/DDBJ databases">
        <authorList>
            <person name="Wilson R.K."/>
            <person name="Warren W.C."/>
            <person name="Olafson P."/>
        </authorList>
    </citation>
    <scope>NUCLEOTIDE SEQUENCE [LARGE SCALE GENOMIC DNA]</scope>
    <source>
        <strain evidence="6">USDA</strain>
    </source>
</reference>
<protein>
    <recommendedName>
        <fullName evidence="4">Tudor domain-containing protein</fullName>
    </recommendedName>
</protein>
<dbReference type="PANTHER" id="PTHR22948">
    <property type="entry name" value="TUDOR DOMAIN CONTAINING PROTEIN"/>
    <property type="match status" value="1"/>
</dbReference>
<dbReference type="InterPro" id="IPR035437">
    <property type="entry name" value="SNase_OB-fold_sf"/>
</dbReference>
<keyword evidence="3" id="KW-0472">Membrane</keyword>
<dbReference type="SMART" id="SM00322">
    <property type="entry name" value="KH"/>
    <property type="match status" value="1"/>
</dbReference>
<reference evidence="5" key="2">
    <citation type="submission" date="2020-05" db="UniProtKB">
        <authorList>
            <consortium name="EnsemblMetazoa"/>
        </authorList>
    </citation>
    <scope>IDENTIFICATION</scope>
    <source>
        <strain evidence="5">USDA</strain>
    </source>
</reference>
<keyword evidence="1" id="KW-0694">RNA-binding</keyword>
<dbReference type="EnsemblMetazoa" id="SCAU016479-RB">
    <property type="protein sequence ID" value="SCAU016479-PB"/>
    <property type="gene ID" value="SCAU016479"/>
</dbReference>
<dbReference type="PROSITE" id="PS50084">
    <property type="entry name" value="KH_TYPE_1"/>
    <property type="match status" value="1"/>
</dbReference>
<sequence>MVSGRPLLYLSLPGVAFILGVFWFRRRNKTRLDNDKKPGTVSKKVMQEDVGAHEDLLTKSTSNSNNKAKPTSSPTKSMNINGTVPIDDDNPANRLFGKSAPIKIVQNGRGPSPVKQTQQQIDSEVLKTKIQDAEHKLLRSIEEDFENLSSPVDLPDSINNRMSFYSRNVDIKKDKPVVIMATTTPKISPENSFLESKYTKDCEENNNVEENSSRKNAATANDLNSENVSKTNVEMKKCPAENEIAQTEDVNDKRNVEAASPSLSLCSVQSGDSGKGSSLPRSEATRAKTTYEFFLPNSLVCHLYGRKRSYINQIKSKTNAAVALRKKVYPGKLRVCAIDGTESEIQAALAMIRQRLPAKRYPNLTMQRIHFALPQSVVPLSTESMLNLQLNLIEGINNDVVVSAVISGAHIFVQQPLHPTHPSLAVLQKCLFESYSTADTPLLPGVELNAVCVMPVNGIWYRVQIVNGDIEDAERCIVKFLDFGGYMNVHFNELRQIRSDFMTVPFQATECILSNVEPIDTCWSPESADILCRLTKGIVLQAQIAGYNSHNIPEIFLFACLGPNNVIFINKELVARNLAKWVDIRD</sequence>